<comment type="caution">
    <text evidence="5">The sequence shown here is derived from an EMBL/GenBank/DDBJ whole genome shotgun (WGS) entry which is preliminary data.</text>
</comment>
<dbReference type="InterPro" id="IPR045851">
    <property type="entry name" value="AMP-bd_C_sf"/>
</dbReference>
<dbReference type="PANTHER" id="PTHR43201:SF5">
    <property type="entry name" value="MEDIUM-CHAIN ACYL-COA LIGASE ACSF2, MITOCHONDRIAL"/>
    <property type="match status" value="1"/>
</dbReference>
<dbReference type="EMBL" id="SKFG01000021">
    <property type="protein sequence ID" value="TCZ75246.1"/>
    <property type="molecule type" value="Genomic_DNA"/>
</dbReference>
<accession>A0A4R4E6C9</accession>
<feature type="domain" description="AMP-dependent synthetase/ligase" evidence="3">
    <location>
        <begin position="44"/>
        <end position="380"/>
    </location>
</feature>
<evidence type="ECO:0000256" key="1">
    <source>
        <dbReference type="ARBA" id="ARBA00006432"/>
    </source>
</evidence>
<dbReference type="InterPro" id="IPR025110">
    <property type="entry name" value="AMP-bd_C"/>
</dbReference>
<dbReference type="GO" id="GO:0031956">
    <property type="term" value="F:medium-chain fatty acid-CoA ligase activity"/>
    <property type="evidence" value="ECO:0007669"/>
    <property type="project" value="TreeGrafter"/>
</dbReference>
<dbReference type="OrthoDB" id="9778383at2"/>
<keyword evidence="2" id="KW-0436">Ligase</keyword>
<evidence type="ECO:0000313" key="6">
    <source>
        <dbReference type="Proteomes" id="UP000295418"/>
    </source>
</evidence>
<protein>
    <submittedName>
        <fullName evidence="5">AMP-dependent synthetase</fullName>
    </submittedName>
</protein>
<dbReference type="Gene3D" id="3.30.300.30">
    <property type="match status" value="1"/>
</dbReference>
<dbReference type="InterPro" id="IPR042099">
    <property type="entry name" value="ANL_N_sf"/>
</dbReference>
<evidence type="ECO:0000256" key="2">
    <source>
        <dbReference type="ARBA" id="ARBA00022598"/>
    </source>
</evidence>
<evidence type="ECO:0000259" key="4">
    <source>
        <dbReference type="Pfam" id="PF13193"/>
    </source>
</evidence>
<proteinExistence type="inferred from homology"/>
<gene>
    <name evidence="5" type="ORF">E0485_17765</name>
</gene>
<evidence type="ECO:0000313" key="5">
    <source>
        <dbReference type="EMBL" id="TCZ75246.1"/>
    </source>
</evidence>
<dbReference type="GO" id="GO:0006631">
    <property type="term" value="P:fatty acid metabolic process"/>
    <property type="evidence" value="ECO:0007669"/>
    <property type="project" value="TreeGrafter"/>
</dbReference>
<comment type="similarity">
    <text evidence="1">Belongs to the ATP-dependent AMP-binding enzyme family.</text>
</comment>
<dbReference type="SUPFAM" id="SSF56801">
    <property type="entry name" value="Acetyl-CoA synthetase-like"/>
    <property type="match status" value="1"/>
</dbReference>
<dbReference type="PANTHER" id="PTHR43201">
    <property type="entry name" value="ACYL-COA SYNTHETASE"/>
    <property type="match status" value="1"/>
</dbReference>
<dbReference type="Pfam" id="PF13193">
    <property type="entry name" value="AMP-binding_C"/>
    <property type="match status" value="1"/>
</dbReference>
<sequence>MHYIRLIQVLYQLKLFSPVGLYKLLSAIRKYGMNLMALLGYAGKVYGNRIAIADERETLNYSQLLSQAEHLAILILHRYGIQNGHKVGIMSRNHACLIKSIFATSRLGADVFLLNVEMSQDQFDHLLARHDFQLIVYDAEVESLIECSSYSEKKIASYHDHLPAINDLLTADTTDFPKLKRATMGKLVILTGGTTGHSKATEHQPSIVNYLNPFVALMTKLKLQKYRAVYIATPIYHGYGVAQCMLFMAMGAKIVICQKFDAAQACALIHEHHVEVVTVVPLMIHRMLKQDVSRLSSLACIVSGSAELDPKLVEEVRGKLGDIVYNLYGTSETGLNIIATPQDLRLAANTIGRKIHGVKLRIVDDHNHEAQPGQIGQFCILNKLSQLNGQAWIETGDLGYRDDQGLYYLCGRIDDRIVSAGINVYPLELEQILNRHPLIENSAVIGVPDDEFGQRLRAFVQLDYNSSITQEQLLEWLRPRIARYQMPREITFVSALPYTTVGKLNKKMLRKYSAIIEKQ</sequence>
<dbReference type="Pfam" id="PF00501">
    <property type="entry name" value="AMP-binding"/>
    <property type="match status" value="1"/>
</dbReference>
<dbReference type="Gene3D" id="3.40.50.12780">
    <property type="entry name" value="N-terminal domain of ligase-like"/>
    <property type="match status" value="1"/>
</dbReference>
<dbReference type="Proteomes" id="UP000295418">
    <property type="component" value="Unassembled WGS sequence"/>
</dbReference>
<keyword evidence="6" id="KW-1185">Reference proteome</keyword>
<name>A0A4R4E6C9_9BACL</name>
<organism evidence="5 6">
    <name type="scientific">Paenibacillus albiflavus</name>
    <dbReference type="NCBI Taxonomy" id="2545760"/>
    <lineage>
        <taxon>Bacteria</taxon>
        <taxon>Bacillati</taxon>
        <taxon>Bacillota</taxon>
        <taxon>Bacilli</taxon>
        <taxon>Bacillales</taxon>
        <taxon>Paenibacillaceae</taxon>
        <taxon>Paenibacillus</taxon>
    </lineage>
</organism>
<dbReference type="InterPro" id="IPR000873">
    <property type="entry name" value="AMP-dep_synth/lig_dom"/>
</dbReference>
<dbReference type="CDD" id="cd04433">
    <property type="entry name" value="AFD_class_I"/>
    <property type="match status" value="1"/>
</dbReference>
<reference evidence="5 6" key="1">
    <citation type="submission" date="2019-03" db="EMBL/GenBank/DDBJ databases">
        <authorList>
            <person name="Kim M.K.M."/>
        </authorList>
    </citation>
    <scope>NUCLEOTIDE SEQUENCE [LARGE SCALE GENOMIC DNA]</scope>
    <source>
        <strain evidence="5 6">18JY21-1</strain>
    </source>
</reference>
<dbReference type="AlphaFoldDB" id="A0A4R4E6C9"/>
<feature type="domain" description="AMP-binding enzyme C-terminal" evidence="4">
    <location>
        <begin position="428"/>
        <end position="503"/>
    </location>
</feature>
<dbReference type="RefSeq" id="WP_132419413.1">
    <property type="nucleotide sequence ID" value="NZ_SKFG01000021.1"/>
</dbReference>
<evidence type="ECO:0000259" key="3">
    <source>
        <dbReference type="Pfam" id="PF00501"/>
    </source>
</evidence>